<dbReference type="Proteomes" id="UP001497512">
    <property type="component" value="Chromosome 6"/>
</dbReference>
<dbReference type="Gene3D" id="1.20.1280.50">
    <property type="match status" value="1"/>
</dbReference>
<gene>
    <name evidence="3" type="ORF">CSSPTR1EN2_LOCUS19308</name>
</gene>
<feature type="domain" description="FBA" evidence="2">
    <location>
        <begin position="113"/>
        <end position="293"/>
    </location>
</feature>
<reference evidence="3" key="1">
    <citation type="submission" date="2024-02" db="EMBL/GenBank/DDBJ databases">
        <authorList>
            <consortium name="ELIXIR-Norway"/>
            <consortium name="Elixir Norway"/>
        </authorList>
    </citation>
    <scope>NUCLEOTIDE SEQUENCE</scope>
</reference>
<dbReference type="Gene3D" id="2.60.120.260">
    <property type="entry name" value="Galactose-binding domain-like"/>
    <property type="match status" value="1"/>
</dbReference>
<dbReference type="InterPro" id="IPR008979">
    <property type="entry name" value="Galactose-bd-like_sf"/>
</dbReference>
<dbReference type="SMART" id="SM01198">
    <property type="entry name" value="FBA"/>
    <property type="match status" value="1"/>
</dbReference>
<dbReference type="InterPro" id="IPR001810">
    <property type="entry name" value="F-box_dom"/>
</dbReference>
<proteinExistence type="predicted"/>
<feature type="domain" description="F-box" evidence="1">
    <location>
        <begin position="7"/>
        <end position="54"/>
    </location>
</feature>
<evidence type="ECO:0000313" key="4">
    <source>
        <dbReference type="Proteomes" id="UP001497512"/>
    </source>
</evidence>
<dbReference type="InterPro" id="IPR039752">
    <property type="entry name" value="F-box_only"/>
</dbReference>
<evidence type="ECO:0008006" key="5">
    <source>
        <dbReference type="Google" id="ProtNLM"/>
    </source>
</evidence>
<dbReference type="PROSITE" id="PS50181">
    <property type="entry name" value="FBOX"/>
    <property type="match status" value="1"/>
</dbReference>
<evidence type="ECO:0000313" key="3">
    <source>
        <dbReference type="EMBL" id="CAK9228668.1"/>
    </source>
</evidence>
<dbReference type="PANTHER" id="PTHR12125">
    <property type="entry name" value="F-BOX ONLY PROTEIN 6-LIKE PROTEIN"/>
    <property type="match status" value="1"/>
</dbReference>
<dbReference type="EMBL" id="OZ019898">
    <property type="protein sequence ID" value="CAK9228668.1"/>
    <property type="molecule type" value="Genomic_DNA"/>
</dbReference>
<organism evidence="3 4">
    <name type="scientific">Sphagnum troendelagicum</name>
    <dbReference type="NCBI Taxonomy" id="128251"/>
    <lineage>
        <taxon>Eukaryota</taxon>
        <taxon>Viridiplantae</taxon>
        <taxon>Streptophyta</taxon>
        <taxon>Embryophyta</taxon>
        <taxon>Bryophyta</taxon>
        <taxon>Sphagnophytina</taxon>
        <taxon>Sphagnopsida</taxon>
        <taxon>Sphagnales</taxon>
        <taxon>Sphagnaceae</taxon>
        <taxon>Sphagnum</taxon>
    </lineage>
</organism>
<dbReference type="PANTHER" id="PTHR12125:SF5">
    <property type="entry name" value="F-BOX DOMAIN-CONTAINING PROTEIN"/>
    <property type="match status" value="1"/>
</dbReference>
<name>A0ABP0USJ2_9BRYO</name>
<sequence length="314" mass="35199">MESSSPKHYCESLPDAVFAKVLLLLPAVEIARSCALVCRQWRDATQDVSLWSELCGGTGLRSLDALRCMGGWKGLFGTVYGVNLVASPHFSRIHHMEAEQMKGQALRPWEPKHRLIYDRICNVEEDHDEPHSFSHWATEGGSVFQRGGGDGVLREDPPQGCDPCPAALDKPVLATSYEWGRVQQYIGLQTFSNKFLDNSPPMMFSIWFAGREGAPSLLRVQVLLRDELKNVIHSWDSGDVRTTENKWRQIKSIIYGYPQGLRSIVVKVAGKSMMHGSGFYGAKCTAVRLHFIPFTQVKFHVAEGQGPEQSVIYY</sequence>
<evidence type="ECO:0000259" key="1">
    <source>
        <dbReference type="PROSITE" id="PS50181"/>
    </source>
</evidence>
<dbReference type="Pfam" id="PF04300">
    <property type="entry name" value="FBA"/>
    <property type="match status" value="1"/>
</dbReference>
<dbReference type="SUPFAM" id="SSF49785">
    <property type="entry name" value="Galactose-binding domain-like"/>
    <property type="match status" value="1"/>
</dbReference>
<dbReference type="Pfam" id="PF12937">
    <property type="entry name" value="F-box-like"/>
    <property type="match status" value="1"/>
</dbReference>
<accession>A0ABP0USJ2</accession>
<evidence type="ECO:0000259" key="2">
    <source>
        <dbReference type="PROSITE" id="PS51114"/>
    </source>
</evidence>
<protein>
    <recommendedName>
        <fullName evidence="5">F-box protein</fullName>
    </recommendedName>
</protein>
<dbReference type="InterPro" id="IPR036047">
    <property type="entry name" value="F-box-like_dom_sf"/>
</dbReference>
<dbReference type="PROSITE" id="PS51114">
    <property type="entry name" value="FBA"/>
    <property type="match status" value="1"/>
</dbReference>
<keyword evidence="4" id="KW-1185">Reference proteome</keyword>
<dbReference type="SUPFAM" id="SSF81383">
    <property type="entry name" value="F-box domain"/>
    <property type="match status" value="1"/>
</dbReference>
<dbReference type="InterPro" id="IPR007397">
    <property type="entry name" value="F-box-assoc_dom"/>
</dbReference>